<evidence type="ECO:0000313" key="1">
    <source>
        <dbReference type="EMBL" id="CAD8455971.1"/>
    </source>
</evidence>
<gene>
    <name evidence="1" type="ORF">LAMO00422_LOCUS14916</name>
    <name evidence="2" type="ORF">LAMO00422_LOCUS14917</name>
</gene>
<protein>
    <submittedName>
        <fullName evidence="1">Uncharacterized protein</fullName>
    </submittedName>
</protein>
<sequence>MAVGDPEGRLSGHGVGSWAVSARNGLYVRKDPTIKSETVATLQYKEVIVALERMGQWLRHKKGWSFIGTDAKMPLLTRLVELSEIVVVGSEGSRIKYPLEGAAHMRVDR</sequence>
<dbReference type="EMBL" id="HBEM01021866">
    <property type="protein sequence ID" value="CAD8455971.1"/>
    <property type="molecule type" value="Transcribed_RNA"/>
</dbReference>
<evidence type="ECO:0000313" key="2">
    <source>
        <dbReference type="EMBL" id="CAD8455972.1"/>
    </source>
</evidence>
<organism evidence="1">
    <name type="scientific">Amorphochlora amoebiformis</name>
    <dbReference type="NCBI Taxonomy" id="1561963"/>
    <lineage>
        <taxon>Eukaryota</taxon>
        <taxon>Sar</taxon>
        <taxon>Rhizaria</taxon>
        <taxon>Cercozoa</taxon>
        <taxon>Chlorarachniophyceae</taxon>
        <taxon>Amorphochlora</taxon>
    </lineage>
</organism>
<name>A0A6T6WLK4_9EUKA</name>
<dbReference type="EMBL" id="HBEM01021867">
    <property type="protein sequence ID" value="CAD8455972.1"/>
    <property type="molecule type" value="Transcribed_RNA"/>
</dbReference>
<accession>A0A6T6WLK4</accession>
<reference evidence="1" key="1">
    <citation type="submission" date="2021-01" db="EMBL/GenBank/DDBJ databases">
        <authorList>
            <person name="Corre E."/>
            <person name="Pelletier E."/>
            <person name="Niang G."/>
            <person name="Scheremetjew M."/>
            <person name="Finn R."/>
            <person name="Kale V."/>
            <person name="Holt S."/>
            <person name="Cochrane G."/>
            <person name="Meng A."/>
            <person name="Brown T."/>
            <person name="Cohen L."/>
        </authorList>
    </citation>
    <scope>NUCLEOTIDE SEQUENCE</scope>
    <source>
        <strain evidence="1">CCMP2058</strain>
    </source>
</reference>
<dbReference type="AlphaFoldDB" id="A0A6T6WLK4"/>
<proteinExistence type="predicted"/>